<gene>
    <name evidence="1" type="ORF">GEOBRER4_29180</name>
</gene>
<name>A0A6S6M399_9BACT</name>
<proteinExistence type="predicted"/>
<dbReference type="Proteomes" id="UP000515472">
    <property type="component" value="Chromosome"/>
</dbReference>
<evidence type="ECO:0000313" key="1">
    <source>
        <dbReference type="EMBL" id="BCG48168.1"/>
    </source>
</evidence>
<protein>
    <submittedName>
        <fullName evidence="1">Uncharacterized protein</fullName>
    </submittedName>
</protein>
<evidence type="ECO:0000313" key="2">
    <source>
        <dbReference type="Proteomes" id="UP000515472"/>
    </source>
</evidence>
<organism evidence="1 2">
    <name type="scientific">Citrifermentans bremense</name>
    <dbReference type="NCBI Taxonomy" id="60035"/>
    <lineage>
        <taxon>Bacteria</taxon>
        <taxon>Pseudomonadati</taxon>
        <taxon>Thermodesulfobacteriota</taxon>
        <taxon>Desulfuromonadia</taxon>
        <taxon>Geobacterales</taxon>
        <taxon>Geobacteraceae</taxon>
        <taxon>Citrifermentans</taxon>
    </lineage>
</organism>
<dbReference type="KEGG" id="gbn:GEOBRER4_29180"/>
<dbReference type="EMBL" id="AP023213">
    <property type="protein sequence ID" value="BCG48168.1"/>
    <property type="molecule type" value="Genomic_DNA"/>
</dbReference>
<accession>A0A6S6M399</accession>
<sequence>MAKSRPVPVEVTPVTCAPLKVMTVFSWLSGTLCGARVVSTVSLWAQPRQVEIASNNRQTADLAIELFSFVPDGTLHGLCKPSFAIDALLLLLWFGFRN</sequence>
<reference evidence="1 2" key="1">
    <citation type="submission" date="2020-06" db="EMBL/GenBank/DDBJ databases">
        <title>Interaction of electrochemicaly active bacteria, Geobacter bremensis R4 on different carbon anode.</title>
        <authorList>
            <person name="Meng L."/>
            <person name="Yoshida N."/>
        </authorList>
    </citation>
    <scope>NUCLEOTIDE SEQUENCE [LARGE SCALE GENOMIC DNA]</scope>
    <source>
        <strain evidence="1 2">R4</strain>
    </source>
</reference>
<dbReference type="AlphaFoldDB" id="A0A6S6M399"/>
<keyword evidence="2" id="KW-1185">Reference proteome</keyword>